<accession>A0A8H7SGD4</accession>
<evidence type="ECO:0000313" key="3">
    <source>
        <dbReference type="Proteomes" id="UP000613177"/>
    </source>
</evidence>
<keyword evidence="1" id="KW-0472">Membrane</keyword>
<evidence type="ECO:0000256" key="1">
    <source>
        <dbReference type="SAM" id="Phobius"/>
    </source>
</evidence>
<feature type="transmembrane region" description="Helical" evidence="1">
    <location>
        <begin position="190"/>
        <end position="210"/>
    </location>
</feature>
<sequence>MDVDDVEDMVYLQLPPTLVITSKYMNQGTGLKTYSRSLIRKKKTTLIGHQELDGEEELSRHSLYHCDTPEELEQSYTRYANARDTQRKFYYNRSNCNRKRRIKLSKRQYCDKTAKKPIMFIGDRDHGIGSFIKGHRRFGGFKKQNKHGQNTSTLITNEYNSSQTWLFCFNKLSRPVSAAADKVSIAKASVLAIGLVALAYLLFGLTFSCFGETSTVTSKAQFSEQEITNGLAYRWRQYSLR</sequence>
<dbReference type="AlphaFoldDB" id="A0A8H7SGD4"/>
<evidence type="ECO:0000313" key="2">
    <source>
        <dbReference type="EMBL" id="KAG2228782.1"/>
    </source>
</evidence>
<organism evidence="2 3">
    <name type="scientific">Thamnidium elegans</name>
    <dbReference type="NCBI Taxonomy" id="101142"/>
    <lineage>
        <taxon>Eukaryota</taxon>
        <taxon>Fungi</taxon>
        <taxon>Fungi incertae sedis</taxon>
        <taxon>Mucoromycota</taxon>
        <taxon>Mucoromycotina</taxon>
        <taxon>Mucoromycetes</taxon>
        <taxon>Mucorales</taxon>
        <taxon>Mucorineae</taxon>
        <taxon>Mucoraceae</taxon>
        <taxon>Thamnidium</taxon>
    </lineage>
</organism>
<dbReference type="Proteomes" id="UP000613177">
    <property type="component" value="Unassembled WGS sequence"/>
</dbReference>
<keyword evidence="1" id="KW-0812">Transmembrane</keyword>
<proteinExistence type="predicted"/>
<comment type="caution">
    <text evidence="2">The sequence shown here is derived from an EMBL/GenBank/DDBJ whole genome shotgun (WGS) entry which is preliminary data.</text>
</comment>
<name>A0A8H7SGD4_9FUNG</name>
<dbReference type="EMBL" id="JAEPRE010000358">
    <property type="protein sequence ID" value="KAG2228782.1"/>
    <property type="molecule type" value="Genomic_DNA"/>
</dbReference>
<reference evidence="2" key="1">
    <citation type="submission" date="2021-01" db="EMBL/GenBank/DDBJ databases">
        <title>Metabolic potential, ecology and presence of endohyphal bacteria is reflected in genomic diversity of Mucoromycotina.</title>
        <authorList>
            <person name="Muszewska A."/>
            <person name="Okrasinska A."/>
            <person name="Steczkiewicz K."/>
            <person name="Drgas O."/>
            <person name="Orlowska M."/>
            <person name="Perlinska-Lenart U."/>
            <person name="Aleksandrzak-Piekarczyk T."/>
            <person name="Szatraj K."/>
            <person name="Zielenkiewicz U."/>
            <person name="Pilsyk S."/>
            <person name="Malc E."/>
            <person name="Mieczkowski P."/>
            <person name="Kruszewska J.S."/>
            <person name="Biernat P."/>
            <person name="Pawlowska J."/>
        </authorList>
    </citation>
    <scope>NUCLEOTIDE SEQUENCE</scope>
    <source>
        <strain evidence="2">WA0000018081</strain>
    </source>
</reference>
<gene>
    <name evidence="2" type="ORF">INT48_000916</name>
</gene>
<keyword evidence="3" id="KW-1185">Reference proteome</keyword>
<keyword evidence="1" id="KW-1133">Transmembrane helix</keyword>
<protein>
    <submittedName>
        <fullName evidence="2">Uncharacterized protein</fullName>
    </submittedName>
</protein>